<accession>A0A9D9DV67</accession>
<feature type="signal peptide" evidence="1">
    <location>
        <begin position="1"/>
        <end position="24"/>
    </location>
</feature>
<protein>
    <submittedName>
        <fullName evidence="3">Fibronectin type III domain-containing protein</fullName>
    </submittedName>
</protein>
<dbReference type="InterPro" id="IPR013783">
    <property type="entry name" value="Ig-like_fold"/>
</dbReference>
<dbReference type="InterPro" id="IPR036116">
    <property type="entry name" value="FN3_sf"/>
</dbReference>
<reference evidence="3" key="1">
    <citation type="submission" date="2020-10" db="EMBL/GenBank/DDBJ databases">
        <authorList>
            <person name="Gilroy R."/>
        </authorList>
    </citation>
    <scope>NUCLEOTIDE SEQUENCE</scope>
    <source>
        <strain evidence="3">2889</strain>
    </source>
</reference>
<keyword evidence="1" id="KW-0732">Signal</keyword>
<feature type="domain" description="Fibronectin type-III" evidence="2">
    <location>
        <begin position="32"/>
        <end position="115"/>
    </location>
</feature>
<name>A0A9D9DV67_9BACT</name>
<dbReference type="AlphaFoldDB" id="A0A9D9DV67"/>
<dbReference type="CDD" id="cd00063">
    <property type="entry name" value="FN3"/>
    <property type="match status" value="1"/>
</dbReference>
<feature type="chain" id="PRO_5038416188" evidence="1">
    <location>
        <begin position="25"/>
        <end position="289"/>
    </location>
</feature>
<evidence type="ECO:0000313" key="3">
    <source>
        <dbReference type="EMBL" id="MBO8432715.1"/>
    </source>
</evidence>
<evidence type="ECO:0000259" key="2">
    <source>
        <dbReference type="PROSITE" id="PS50853"/>
    </source>
</evidence>
<comment type="caution">
    <text evidence="3">The sequence shown here is derived from an EMBL/GenBank/DDBJ whole genome shotgun (WGS) entry which is preliminary data.</text>
</comment>
<reference evidence="3" key="2">
    <citation type="journal article" date="2021" name="PeerJ">
        <title>Extensive microbial diversity within the chicken gut microbiome revealed by metagenomics and culture.</title>
        <authorList>
            <person name="Gilroy R."/>
            <person name="Ravi A."/>
            <person name="Getino M."/>
            <person name="Pursley I."/>
            <person name="Horton D.L."/>
            <person name="Alikhan N.F."/>
            <person name="Baker D."/>
            <person name="Gharbi K."/>
            <person name="Hall N."/>
            <person name="Watson M."/>
            <person name="Adriaenssens E.M."/>
            <person name="Foster-Nyarko E."/>
            <person name="Jarju S."/>
            <person name="Secka A."/>
            <person name="Antonio M."/>
            <person name="Oren A."/>
            <person name="Chaudhuri R.R."/>
            <person name="La Ragione R."/>
            <person name="Hildebrand F."/>
            <person name="Pallen M.J."/>
        </authorList>
    </citation>
    <scope>NUCLEOTIDE SEQUENCE</scope>
    <source>
        <strain evidence="3">2889</strain>
    </source>
</reference>
<dbReference type="SUPFAM" id="SSF49265">
    <property type="entry name" value="Fibronectin type III"/>
    <property type="match status" value="1"/>
</dbReference>
<dbReference type="SMART" id="SM00060">
    <property type="entry name" value="FN3"/>
    <property type="match status" value="2"/>
</dbReference>
<evidence type="ECO:0000256" key="1">
    <source>
        <dbReference type="SAM" id="SignalP"/>
    </source>
</evidence>
<proteinExistence type="predicted"/>
<dbReference type="PROSITE" id="PS50853">
    <property type="entry name" value="FN3"/>
    <property type="match status" value="1"/>
</dbReference>
<sequence>MKKPGFLFLGLVLAASLQSLSAQNSENEPCSTPTWLGVRDITYDSAGFVAWEPVHKILRLIAAEDTTTYDWGTATSFAVSGLLPETEYIAEIRAVCAPGDSSDWGATTTFTTEKAPVAPICGIPSQLESQCDSLSAELQWIPGENNIAFNLIYKLEENQTYDTLSTVDSYTALMGLAPGSYKWTVRGLCNNDTSDFAEEVGFDIEQLANQTRQTFGLNCFMQEGRLHILNPGNILIKRVQIFNSIGQCLSTMETQTSLDMQIEFPIQHQVLLVLVLTDRGRVAFKIYAR</sequence>
<dbReference type="Gene3D" id="2.60.40.10">
    <property type="entry name" value="Immunoglobulins"/>
    <property type="match status" value="1"/>
</dbReference>
<gene>
    <name evidence="3" type="ORF">IAB08_05425</name>
</gene>
<dbReference type="InterPro" id="IPR003961">
    <property type="entry name" value="FN3_dom"/>
</dbReference>
<dbReference type="EMBL" id="JADIMZ010000085">
    <property type="protein sequence ID" value="MBO8432715.1"/>
    <property type="molecule type" value="Genomic_DNA"/>
</dbReference>
<dbReference type="Proteomes" id="UP000823612">
    <property type="component" value="Unassembled WGS sequence"/>
</dbReference>
<organism evidence="3 4">
    <name type="scientific">Candidatus Pullibacteroides excrementavium</name>
    <dbReference type="NCBI Taxonomy" id="2840905"/>
    <lineage>
        <taxon>Bacteria</taxon>
        <taxon>Pseudomonadati</taxon>
        <taxon>Bacteroidota</taxon>
        <taxon>Bacteroidia</taxon>
        <taxon>Bacteroidales</taxon>
        <taxon>Candidatus Pullibacteroides</taxon>
    </lineage>
</organism>
<evidence type="ECO:0000313" key="4">
    <source>
        <dbReference type="Proteomes" id="UP000823612"/>
    </source>
</evidence>